<evidence type="ECO:0000256" key="4">
    <source>
        <dbReference type="ARBA" id="ARBA00022912"/>
    </source>
</evidence>
<sequence length="248" mass="27638">MAEQVDISFRDQVTFAGSSDCNDFQPNKFKPDICINCSKKILLHSSESVKDDSLIKAALEYSQPGLPSLIFESYSRADRANGKGGSLWLGGFKSAINLKHLQENNVQLVVNTAAGLEIFGPKFVKGKQKVKDSGIEFVELGWVDNLEQQIEPEVLSDTIRSIDKVLREDRGSVLVHCAQGKSRSSSVVVAFLMATSYGDLNFDNALEEVKMQRNMAQPNKNFEAQLKQWHKSAEFRAIRDEMCTETPS</sequence>
<dbReference type="InterPro" id="IPR020422">
    <property type="entry name" value="TYR_PHOSPHATASE_DUAL_dom"/>
</dbReference>
<reference evidence="7" key="1">
    <citation type="submission" date="2021-01" db="EMBL/GenBank/DDBJ databases">
        <authorList>
            <person name="Corre E."/>
            <person name="Pelletier E."/>
            <person name="Niang G."/>
            <person name="Scheremetjew M."/>
            <person name="Finn R."/>
            <person name="Kale V."/>
            <person name="Holt S."/>
            <person name="Cochrane G."/>
            <person name="Meng A."/>
            <person name="Brown T."/>
            <person name="Cohen L."/>
        </authorList>
    </citation>
    <scope>NUCLEOTIDE SEQUENCE</scope>
    <source>
        <strain evidence="7">GSBS06</strain>
    </source>
</reference>
<dbReference type="SMART" id="SM00195">
    <property type="entry name" value="DSPc"/>
    <property type="match status" value="1"/>
</dbReference>
<dbReference type="PROSITE" id="PS50054">
    <property type="entry name" value="TYR_PHOSPHATASE_DUAL"/>
    <property type="match status" value="1"/>
</dbReference>
<dbReference type="InterPro" id="IPR000340">
    <property type="entry name" value="Dual-sp_phosphatase_cat-dom"/>
</dbReference>
<dbReference type="Gene3D" id="3.90.190.10">
    <property type="entry name" value="Protein tyrosine phosphatase superfamily"/>
    <property type="match status" value="1"/>
</dbReference>
<evidence type="ECO:0000256" key="2">
    <source>
        <dbReference type="ARBA" id="ARBA00013064"/>
    </source>
</evidence>
<dbReference type="InterPro" id="IPR029021">
    <property type="entry name" value="Prot-tyrosine_phosphatase-like"/>
</dbReference>
<dbReference type="InterPro" id="IPR000387">
    <property type="entry name" value="Tyr_Pase_dom"/>
</dbReference>
<dbReference type="GO" id="GO:0017017">
    <property type="term" value="F:MAP kinase tyrosine/serine/threonine phosphatase activity"/>
    <property type="evidence" value="ECO:0007669"/>
    <property type="project" value="TreeGrafter"/>
</dbReference>
<dbReference type="AlphaFoldDB" id="A0A7S3PSE0"/>
<dbReference type="GO" id="GO:0008330">
    <property type="term" value="F:protein tyrosine/threonine phosphatase activity"/>
    <property type="evidence" value="ECO:0007669"/>
    <property type="project" value="TreeGrafter"/>
</dbReference>
<accession>A0A7S3PSE0</accession>
<organism evidence="7">
    <name type="scientific">Aplanochytrium stocchinoi</name>
    <dbReference type="NCBI Taxonomy" id="215587"/>
    <lineage>
        <taxon>Eukaryota</taxon>
        <taxon>Sar</taxon>
        <taxon>Stramenopiles</taxon>
        <taxon>Bigyra</taxon>
        <taxon>Labyrinthulomycetes</taxon>
        <taxon>Thraustochytrida</taxon>
        <taxon>Thraustochytriidae</taxon>
        <taxon>Aplanochytrium</taxon>
    </lineage>
</organism>
<dbReference type="CDD" id="cd14498">
    <property type="entry name" value="DSP"/>
    <property type="match status" value="1"/>
</dbReference>
<evidence type="ECO:0000259" key="6">
    <source>
        <dbReference type="PROSITE" id="PS50056"/>
    </source>
</evidence>
<dbReference type="Pfam" id="PF00782">
    <property type="entry name" value="DSPc"/>
    <property type="match status" value="1"/>
</dbReference>
<feature type="domain" description="Tyrosine specific protein phosphatases" evidence="6">
    <location>
        <begin position="156"/>
        <end position="213"/>
    </location>
</feature>
<evidence type="ECO:0000256" key="1">
    <source>
        <dbReference type="ARBA" id="ARBA00008601"/>
    </source>
</evidence>
<dbReference type="SUPFAM" id="SSF52799">
    <property type="entry name" value="(Phosphotyrosine protein) phosphatases II"/>
    <property type="match status" value="1"/>
</dbReference>
<name>A0A7S3PSE0_9STRA</name>
<keyword evidence="3" id="KW-0378">Hydrolase</keyword>
<dbReference type="PANTHER" id="PTHR10159">
    <property type="entry name" value="DUAL SPECIFICITY PROTEIN PHOSPHATASE"/>
    <property type="match status" value="1"/>
</dbReference>
<dbReference type="GO" id="GO:0033550">
    <property type="term" value="F:MAP kinase tyrosine phosphatase activity"/>
    <property type="evidence" value="ECO:0007669"/>
    <property type="project" value="TreeGrafter"/>
</dbReference>
<dbReference type="EC" id="3.1.3.48" evidence="2"/>
<evidence type="ECO:0000313" key="7">
    <source>
        <dbReference type="EMBL" id="CAE0448643.1"/>
    </source>
</evidence>
<dbReference type="EMBL" id="HBIN01025432">
    <property type="protein sequence ID" value="CAE0448643.1"/>
    <property type="molecule type" value="Transcribed_RNA"/>
</dbReference>
<keyword evidence="4" id="KW-0904">Protein phosphatase</keyword>
<dbReference type="PROSITE" id="PS50056">
    <property type="entry name" value="TYR_PHOSPHATASE_2"/>
    <property type="match status" value="1"/>
</dbReference>
<dbReference type="GO" id="GO:0043409">
    <property type="term" value="P:negative regulation of MAPK cascade"/>
    <property type="evidence" value="ECO:0007669"/>
    <property type="project" value="TreeGrafter"/>
</dbReference>
<dbReference type="PANTHER" id="PTHR10159:SF519">
    <property type="entry name" value="DUAL SPECIFICITY PROTEIN PHOSPHATASE MPK3"/>
    <property type="match status" value="1"/>
</dbReference>
<dbReference type="InterPro" id="IPR016130">
    <property type="entry name" value="Tyr_Pase_AS"/>
</dbReference>
<protein>
    <recommendedName>
        <fullName evidence="2">protein-tyrosine-phosphatase</fullName>
        <ecNumber evidence="2">3.1.3.48</ecNumber>
    </recommendedName>
</protein>
<proteinExistence type="inferred from homology"/>
<dbReference type="GO" id="GO:0005737">
    <property type="term" value="C:cytoplasm"/>
    <property type="evidence" value="ECO:0007669"/>
    <property type="project" value="TreeGrafter"/>
</dbReference>
<gene>
    <name evidence="7" type="ORF">ASTO00021_LOCUS18609</name>
</gene>
<evidence type="ECO:0000259" key="5">
    <source>
        <dbReference type="PROSITE" id="PS50054"/>
    </source>
</evidence>
<evidence type="ECO:0000256" key="3">
    <source>
        <dbReference type="ARBA" id="ARBA00022801"/>
    </source>
</evidence>
<dbReference type="PROSITE" id="PS00383">
    <property type="entry name" value="TYR_PHOSPHATASE_1"/>
    <property type="match status" value="1"/>
</dbReference>
<feature type="domain" description="Tyrosine-protein phosphatase" evidence="5">
    <location>
        <begin position="79"/>
        <end position="235"/>
    </location>
</feature>
<comment type="similarity">
    <text evidence="1">Belongs to the protein-tyrosine phosphatase family. Non-receptor class dual specificity subfamily.</text>
</comment>